<dbReference type="InterPro" id="IPR059106">
    <property type="entry name" value="WHD_MalT"/>
</dbReference>
<feature type="domain" description="HTH luxR-type" evidence="4">
    <location>
        <begin position="815"/>
        <end position="880"/>
    </location>
</feature>
<evidence type="ECO:0000256" key="3">
    <source>
        <dbReference type="ARBA" id="ARBA00023163"/>
    </source>
</evidence>
<dbReference type="InterPro" id="IPR016032">
    <property type="entry name" value="Sig_transdc_resp-reg_C-effctor"/>
</dbReference>
<dbReference type="InterPro" id="IPR036388">
    <property type="entry name" value="WH-like_DNA-bd_sf"/>
</dbReference>
<dbReference type="Pfam" id="PF00196">
    <property type="entry name" value="GerE"/>
    <property type="match status" value="1"/>
</dbReference>
<evidence type="ECO:0000259" key="4">
    <source>
        <dbReference type="PROSITE" id="PS50043"/>
    </source>
</evidence>
<dbReference type="SUPFAM" id="SSF52540">
    <property type="entry name" value="P-loop containing nucleoside triphosphate hydrolases"/>
    <property type="match status" value="1"/>
</dbReference>
<dbReference type="SMART" id="SM00421">
    <property type="entry name" value="HTH_LUXR"/>
    <property type="match status" value="1"/>
</dbReference>
<dbReference type="Pfam" id="PF13401">
    <property type="entry name" value="AAA_22"/>
    <property type="match status" value="1"/>
</dbReference>
<dbReference type="AlphaFoldDB" id="A0A5C4LRH2"/>
<dbReference type="GO" id="GO:0003677">
    <property type="term" value="F:DNA binding"/>
    <property type="evidence" value="ECO:0007669"/>
    <property type="project" value="UniProtKB-KW"/>
</dbReference>
<dbReference type="SUPFAM" id="SSF46894">
    <property type="entry name" value="C-terminal effector domain of the bipartite response regulators"/>
    <property type="match status" value="1"/>
</dbReference>
<dbReference type="PANTHER" id="PTHR44688">
    <property type="entry name" value="DNA-BINDING TRANSCRIPTIONAL ACTIVATOR DEVR_DOSR"/>
    <property type="match status" value="1"/>
</dbReference>
<dbReference type="PROSITE" id="PS50043">
    <property type="entry name" value="HTH_LUXR_2"/>
    <property type="match status" value="1"/>
</dbReference>
<dbReference type="InterPro" id="IPR000792">
    <property type="entry name" value="Tscrpt_reg_LuxR_C"/>
</dbReference>
<dbReference type="InterPro" id="IPR049945">
    <property type="entry name" value="AAA_22"/>
</dbReference>
<name>A0A5C4LRH2_9PSEU</name>
<dbReference type="Proteomes" id="UP000305546">
    <property type="component" value="Unassembled WGS sequence"/>
</dbReference>
<comment type="caution">
    <text evidence="5">The sequence shown here is derived from an EMBL/GenBank/DDBJ whole genome shotgun (WGS) entry which is preliminary data.</text>
</comment>
<dbReference type="Gene3D" id="1.10.10.10">
    <property type="entry name" value="Winged helix-like DNA-binding domain superfamily/Winged helix DNA-binding domain"/>
    <property type="match status" value="1"/>
</dbReference>
<dbReference type="Gene3D" id="1.25.40.10">
    <property type="entry name" value="Tetratricopeptide repeat domain"/>
    <property type="match status" value="1"/>
</dbReference>
<dbReference type="Gene3D" id="3.40.50.300">
    <property type="entry name" value="P-loop containing nucleotide triphosphate hydrolases"/>
    <property type="match status" value="1"/>
</dbReference>
<dbReference type="EMBL" id="VDFW01000038">
    <property type="protein sequence ID" value="TNC20985.1"/>
    <property type="molecule type" value="Genomic_DNA"/>
</dbReference>
<keyword evidence="3" id="KW-0804">Transcription</keyword>
<dbReference type="Pfam" id="PF25873">
    <property type="entry name" value="WHD_MalT"/>
    <property type="match status" value="1"/>
</dbReference>
<dbReference type="GO" id="GO:0006355">
    <property type="term" value="P:regulation of DNA-templated transcription"/>
    <property type="evidence" value="ECO:0007669"/>
    <property type="project" value="InterPro"/>
</dbReference>
<reference evidence="5 6" key="1">
    <citation type="submission" date="2019-06" db="EMBL/GenBank/DDBJ databases">
        <title>Amycolatopsis alkalitolerans sp. nov., isolated from Gastrodia elata Blume.</title>
        <authorList>
            <person name="Narsing Rao M.P."/>
            <person name="Li W.J."/>
        </authorList>
    </citation>
    <scope>NUCLEOTIDE SEQUENCE [LARGE SCALE GENOMIC DNA]</scope>
    <source>
        <strain evidence="5 6">SYSUP0005</strain>
    </source>
</reference>
<evidence type="ECO:0000313" key="5">
    <source>
        <dbReference type="EMBL" id="TNC20985.1"/>
    </source>
</evidence>
<dbReference type="CDD" id="cd06170">
    <property type="entry name" value="LuxR_C_like"/>
    <property type="match status" value="1"/>
</dbReference>
<keyword evidence="2" id="KW-0238">DNA-binding</keyword>
<gene>
    <name evidence="5" type="ORF">FG385_29495</name>
</gene>
<dbReference type="SUPFAM" id="SSF48452">
    <property type="entry name" value="TPR-like"/>
    <property type="match status" value="1"/>
</dbReference>
<accession>A0A5C4LRH2</accession>
<keyword evidence="1" id="KW-0805">Transcription regulation</keyword>
<keyword evidence="6" id="KW-1185">Reference proteome</keyword>
<protein>
    <recommendedName>
        <fullName evidence="4">HTH luxR-type domain-containing protein</fullName>
    </recommendedName>
</protein>
<dbReference type="PANTHER" id="PTHR44688:SF16">
    <property type="entry name" value="DNA-BINDING TRANSCRIPTIONAL ACTIVATOR DEVR_DOSR"/>
    <property type="match status" value="1"/>
</dbReference>
<dbReference type="InterPro" id="IPR011990">
    <property type="entry name" value="TPR-like_helical_dom_sf"/>
</dbReference>
<evidence type="ECO:0000313" key="6">
    <source>
        <dbReference type="Proteomes" id="UP000305546"/>
    </source>
</evidence>
<sequence>MREILLAWFIVQAEEGFLIRQTVPEPKIAAPGIPCGALCRARLGNKMPDTSKPAPVVTSVCAPAGYGKTTLLSGWTDKLGSRVGWVRIDESDNDPATLRRTILAAVRAAAGYRPVPSEPPRQRGAEWTLVSALAEVLHDQDSPVLLMVDDAHRLHAPEAVGVLEQVVQWLPSSLRLVVSGRRELALGLHRMRVAGQLSEIRTADLALRPGEVERALTDAGVRLDEDGVENVAALTAGWPCAVRLVALALIRAGADTGPLDRVVMADPAVRDYLEGEVLAELSERERAILAGMCVWDEFTADAAANLTGCPDVGASLESFERAGDIVFPTGNGTTYRVHPFIRSYLHAALRRRQPAVLASLHAAAARWSLTRGDIVAAAKHSVHGGDLELLAEVVRAHGPSLVLRGETALLLELAAKLPETAVARPGIALVLALGEMASGDRASAELRLAGMAGAGDDEHDTSLRDLRVIVRTHWARLTGRLLPEMTELDERLGRMHTVDLTVLGLVNRGTAALWLARYEAAERDLGLARRLGERHGYDLAVLHCLSHLAGVAAAGGDLVRTARLTEQALGFARQHNETLRVPCCYAYTLGGWAAYQAAEVDKARSYSARALELLGPGNDRTVRLGAQAVAAIVDFDHGDDPYAACVRLRRLWTEVAPDEPVQLALAAHAVSIEQRMALRVGRPGWAAEAERRAAMWLGESGEVELLRVRRLWHQGRMTAVRSHLQKITEGELGCLAVTTRIEAHLLATLLAYRAGDEQRAETALRAAVATAGPRRMIRPFCDVGAELRELLVVRQGRFGRLDPFVAGVVAALPAGRPAEPELTAREAQLLRELPSLATVEEIAATLYVSANTVKTHLRNVYRKLGATSRREAIVVARRRGLL</sequence>
<dbReference type="InterPro" id="IPR027417">
    <property type="entry name" value="P-loop_NTPase"/>
</dbReference>
<proteinExistence type="predicted"/>
<evidence type="ECO:0000256" key="1">
    <source>
        <dbReference type="ARBA" id="ARBA00023015"/>
    </source>
</evidence>
<dbReference type="GO" id="GO:0016887">
    <property type="term" value="F:ATP hydrolysis activity"/>
    <property type="evidence" value="ECO:0007669"/>
    <property type="project" value="InterPro"/>
</dbReference>
<dbReference type="PRINTS" id="PR00038">
    <property type="entry name" value="HTHLUXR"/>
</dbReference>
<evidence type="ECO:0000256" key="2">
    <source>
        <dbReference type="ARBA" id="ARBA00023125"/>
    </source>
</evidence>
<organism evidence="5 6">
    <name type="scientific">Amycolatopsis alkalitolerans</name>
    <dbReference type="NCBI Taxonomy" id="2547244"/>
    <lineage>
        <taxon>Bacteria</taxon>
        <taxon>Bacillati</taxon>
        <taxon>Actinomycetota</taxon>
        <taxon>Actinomycetes</taxon>
        <taxon>Pseudonocardiales</taxon>
        <taxon>Pseudonocardiaceae</taxon>
        <taxon>Amycolatopsis</taxon>
    </lineage>
</organism>